<evidence type="ECO:0000313" key="2">
    <source>
        <dbReference type="EMBL" id="KAK0655490.1"/>
    </source>
</evidence>
<sequence>MDIVPYPIYIYILYPQRCHTPRRGGGPDDRTTIRFGAEGRLPHPSTPYAPLGDPLGGPQRRPGASAQQPDYGHHIRRPGDRDPHTFKGWRPICRQSVIGKGLERLPSRRNYGYGGACEPPDPAGHSWCCALAVRH</sequence>
<keyword evidence="3" id="KW-1185">Reference proteome</keyword>
<dbReference type="AlphaFoldDB" id="A0AA40CXT1"/>
<protein>
    <submittedName>
        <fullName evidence="2">Uncharacterized protein</fullName>
    </submittedName>
</protein>
<proteinExistence type="predicted"/>
<dbReference type="Proteomes" id="UP001174936">
    <property type="component" value="Unassembled WGS sequence"/>
</dbReference>
<gene>
    <name evidence="2" type="ORF">B0T16DRAFT_499414</name>
</gene>
<feature type="compositionally biased region" description="Basic and acidic residues" evidence="1">
    <location>
        <begin position="71"/>
        <end position="85"/>
    </location>
</feature>
<feature type="region of interest" description="Disordered" evidence="1">
    <location>
        <begin position="20"/>
        <end position="88"/>
    </location>
</feature>
<accession>A0AA40CXT1</accession>
<comment type="caution">
    <text evidence="2">The sequence shown here is derived from an EMBL/GenBank/DDBJ whole genome shotgun (WGS) entry which is preliminary data.</text>
</comment>
<reference evidence="2" key="1">
    <citation type="submission" date="2023-06" db="EMBL/GenBank/DDBJ databases">
        <title>Genome-scale phylogeny and comparative genomics of the fungal order Sordariales.</title>
        <authorList>
            <consortium name="Lawrence Berkeley National Laboratory"/>
            <person name="Hensen N."/>
            <person name="Bonometti L."/>
            <person name="Westerberg I."/>
            <person name="Brannstrom I.O."/>
            <person name="Guillou S."/>
            <person name="Cros-Aarteil S."/>
            <person name="Calhoun S."/>
            <person name="Haridas S."/>
            <person name="Kuo A."/>
            <person name="Mondo S."/>
            <person name="Pangilinan J."/>
            <person name="Riley R."/>
            <person name="Labutti K."/>
            <person name="Andreopoulos B."/>
            <person name="Lipzen A."/>
            <person name="Chen C."/>
            <person name="Yanf M."/>
            <person name="Daum C."/>
            <person name="Ng V."/>
            <person name="Clum A."/>
            <person name="Steindorff A."/>
            <person name="Ohm R."/>
            <person name="Martin F."/>
            <person name="Silar P."/>
            <person name="Natvig D."/>
            <person name="Lalanne C."/>
            <person name="Gautier V."/>
            <person name="Ament-Velasquez S.L."/>
            <person name="Kruys A."/>
            <person name="Hutchinson M.I."/>
            <person name="Powell A.J."/>
            <person name="Barry K."/>
            <person name="Miller A.N."/>
            <person name="Grigoriev I.V."/>
            <person name="Debuchy R."/>
            <person name="Gladieux P."/>
            <person name="Thoren M.H."/>
            <person name="Johannesson H."/>
        </authorList>
    </citation>
    <scope>NUCLEOTIDE SEQUENCE</scope>
    <source>
        <strain evidence="2">SMH2532-1</strain>
    </source>
</reference>
<dbReference type="EMBL" id="JAULSV010000001">
    <property type="protein sequence ID" value="KAK0655490.1"/>
    <property type="molecule type" value="Genomic_DNA"/>
</dbReference>
<organism evidence="2 3">
    <name type="scientific">Cercophora newfieldiana</name>
    <dbReference type="NCBI Taxonomy" id="92897"/>
    <lineage>
        <taxon>Eukaryota</taxon>
        <taxon>Fungi</taxon>
        <taxon>Dikarya</taxon>
        <taxon>Ascomycota</taxon>
        <taxon>Pezizomycotina</taxon>
        <taxon>Sordariomycetes</taxon>
        <taxon>Sordariomycetidae</taxon>
        <taxon>Sordariales</taxon>
        <taxon>Lasiosphaeriaceae</taxon>
        <taxon>Cercophora</taxon>
    </lineage>
</organism>
<name>A0AA40CXT1_9PEZI</name>
<evidence type="ECO:0000313" key="3">
    <source>
        <dbReference type="Proteomes" id="UP001174936"/>
    </source>
</evidence>
<evidence type="ECO:0000256" key="1">
    <source>
        <dbReference type="SAM" id="MobiDB-lite"/>
    </source>
</evidence>